<keyword evidence="3" id="KW-1185">Reference proteome</keyword>
<dbReference type="InterPro" id="IPR011320">
    <property type="entry name" value="RNase_H1_N"/>
</dbReference>
<dbReference type="EMBL" id="JAUUTY010000003">
    <property type="protein sequence ID" value="KAK1662762.1"/>
    <property type="molecule type" value="Genomic_DNA"/>
</dbReference>
<dbReference type="InterPro" id="IPR009027">
    <property type="entry name" value="Ribosomal_bL9/RNase_H1_N"/>
</dbReference>
<proteinExistence type="predicted"/>
<dbReference type="SUPFAM" id="SSF55658">
    <property type="entry name" value="L9 N-domain-like"/>
    <property type="match status" value="1"/>
</dbReference>
<reference evidence="2" key="1">
    <citation type="submission" date="2023-07" db="EMBL/GenBank/DDBJ databases">
        <title>A chromosome-level genome assembly of Lolium multiflorum.</title>
        <authorList>
            <person name="Chen Y."/>
            <person name="Copetti D."/>
            <person name="Kolliker R."/>
            <person name="Studer B."/>
        </authorList>
    </citation>
    <scope>NUCLEOTIDE SEQUENCE</scope>
    <source>
        <strain evidence="2">02402/16</strain>
        <tissue evidence="2">Leaf</tissue>
    </source>
</reference>
<evidence type="ECO:0000259" key="1">
    <source>
        <dbReference type="Pfam" id="PF01693"/>
    </source>
</evidence>
<dbReference type="InterPro" id="IPR037056">
    <property type="entry name" value="RNase_H1_N_sf"/>
</dbReference>
<gene>
    <name evidence="2" type="ORF">QYE76_050921</name>
</gene>
<sequence length="131" mass="14647">MAATSWQSSPDLISSLEEGRPKVLDYWLAVSKTTTSSPKGLGSAITFITCEIWKERNKQKYNWYVVFYGGVPVIYTCWDDVSPQVTGYAGNRHKGSKKGEEAEEGYSQFLPEESSYYEPLKIAGHAIPKIA</sequence>
<comment type="caution">
    <text evidence="2">The sequence shown here is derived from an EMBL/GenBank/DDBJ whole genome shotgun (WGS) entry which is preliminary data.</text>
</comment>
<evidence type="ECO:0000313" key="3">
    <source>
        <dbReference type="Proteomes" id="UP001231189"/>
    </source>
</evidence>
<feature type="domain" description="Ribonuclease H1 N-terminal" evidence="1">
    <location>
        <begin position="63"/>
        <end position="104"/>
    </location>
</feature>
<name>A0AAD8SSG8_LOLMU</name>
<dbReference type="AlphaFoldDB" id="A0AAD8SSG8"/>
<protein>
    <recommendedName>
        <fullName evidence="1">Ribonuclease H1 N-terminal domain-containing protein</fullName>
    </recommendedName>
</protein>
<accession>A0AAD8SSG8</accession>
<dbReference type="Proteomes" id="UP001231189">
    <property type="component" value="Unassembled WGS sequence"/>
</dbReference>
<organism evidence="2 3">
    <name type="scientific">Lolium multiflorum</name>
    <name type="common">Italian ryegrass</name>
    <name type="synonym">Lolium perenne subsp. multiflorum</name>
    <dbReference type="NCBI Taxonomy" id="4521"/>
    <lineage>
        <taxon>Eukaryota</taxon>
        <taxon>Viridiplantae</taxon>
        <taxon>Streptophyta</taxon>
        <taxon>Embryophyta</taxon>
        <taxon>Tracheophyta</taxon>
        <taxon>Spermatophyta</taxon>
        <taxon>Magnoliopsida</taxon>
        <taxon>Liliopsida</taxon>
        <taxon>Poales</taxon>
        <taxon>Poaceae</taxon>
        <taxon>BOP clade</taxon>
        <taxon>Pooideae</taxon>
        <taxon>Poodae</taxon>
        <taxon>Poeae</taxon>
        <taxon>Poeae Chloroplast Group 2 (Poeae type)</taxon>
        <taxon>Loliodinae</taxon>
        <taxon>Loliinae</taxon>
        <taxon>Lolium</taxon>
    </lineage>
</organism>
<dbReference type="Gene3D" id="3.40.970.10">
    <property type="entry name" value="Ribonuclease H1, N-terminal domain"/>
    <property type="match status" value="1"/>
</dbReference>
<dbReference type="Pfam" id="PF01693">
    <property type="entry name" value="Cauli_VI"/>
    <property type="match status" value="1"/>
</dbReference>
<evidence type="ECO:0000313" key="2">
    <source>
        <dbReference type="EMBL" id="KAK1662762.1"/>
    </source>
</evidence>